<evidence type="ECO:0000313" key="2">
    <source>
        <dbReference type="Proteomes" id="UP000594464"/>
    </source>
</evidence>
<evidence type="ECO:0000313" key="1">
    <source>
        <dbReference type="EMBL" id="QPJ64188.1"/>
    </source>
</evidence>
<dbReference type="KEGG" id="nva:G3M78_01745"/>
<dbReference type="AlphaFoldDB" id="A0A7T0G2F4"/>
<protein>
    <submittedName>
        <fullName evidence="1">SIR2 family protein</fullName>
    </submittedName>
</protein>
<accession>A0A7T0G2F4</accession>
<dbReference type="Proteomes" id="UP000594464">
    <property type="component" value="Chromosome"/>
</dbReference>
<dbReference type="EMBL" id="CP048620">
    <property type="protein sequence ID" value="QPJ64188.1"/>
    <property type="molecule type" value="Genomic_DNA"/>
</dbReference>
<sequence length="434" mass="48686">MSPFFEIAYAAVSNSLCLFTGTGFSKAISENEAPSWKGLLESMCDLTDKPEELKAGLFPNGEVNSLSLEEAAQVISIELEKNGKSIHEEIAALIKTIKLKGDNSSIAKFLTAWPFTVISTNYDKLIETLSGEGDCYSLSPGLPIPRSEARVKVYHVHGSVDSPVNMVVTSNDYFQFINSESYFSKKLSTILHENCVVILGYSLGDNNLKSILSNYKGFSKNHVISSNIIFISRTAINKHVKDYYSHCYGIRVMDEISVHQFFEKLEATLDSARSKVEPSISNIKKVIIENKIYSESYVRNENSFYEIILSIAAIGKSIDDKSIVAALGKVIEMKIKLTCENHAWDQYTHLAEWLIYLANILELKGTTIESIYLNATLKSMNSMSQETYVGYSWQAYKSWSEKWLGIIASNRILIRNYVEKNSTSPDALLLVKRN</sequence>
<dbReference type="Pfam" id="PF13289">
    <property type="entry name" value="SIR2_2"/>
    <property type="match status" value="1"/>
</dbReference>
<name>A0A7T0G2F4_9BACT</name>
<proteinExistence type="predicted"/>
<organism evidence="1 2">
    <name type="scientific">Candidatus Nitrohelix vancouverensis</name>
    <dbReference type="NCBI Taxonomy" id="2705534"/>
    <lineage>
        <taxon>Bacteria</taxon>
        <taxon>Pseudomonadati</taxon>
        <taxon>Nitrospinota/Tectimicrobiota group</taxon>
        <taxon>Nitrospinota</taxon>
        <taxon>Nitrospinia</taxon>
        <taxon>Nitrospinales</taxon>
        <taxon>Nitrospinaceae</taxon>
        <taxon>Candidatus Nitrohelix</taxon>
    </lineage>
</organism>
<gene>
    <name evidence="1" type="ORF">G3M78_01745</name>
</gene>
<reference evidence="2" key="1">
    <citation type="submission" date="2020-02" db="EMBL/GenBank/DDBJ databases">
        <title>Genomic and physiological characterization of two novel Nitrospinaceae genera.</title>
        <authorList>
            <person name="Mueller A.J."/>
            <person name="Jung M.-Y."/>
            <person name="Strachan C.R."/>
            <person name="Herbold C.W."/>
            <person name="Kirkegaard R.H."/>
            <person name="Daims H."/>
        </authorList>
    </citation>
    <scope>NUCLEOTIDE SEQUENCE [LARGE SCALE GENOMIC DNA]</scope>
</reference>